<evidence type="ECO:0000256" key="1">
    <source>
        <dbReference type="SAM" id="Phobius"/>
    </source>
</evidence>
<feature type="transmembrane region" description="Helical" evidence="1">
    <location>
        <begin position="12"/>
        <end position="33"/>
    </location>
</feature>
<dbReference type="KEGG" id="taw:EI545_03980"/>
<dbReference type="AlphaFoldDB" id="A0A3S8UBC8"/>
<dbReference type="EMBL" id="CP034328">
    <property type="protein sequence ID" value="AZL61022.1"/>
    <property type="molecule type" value="Genomic_DNA"/>
</dbReference>
<protein>
    <submittedName>
        <fullName evidence="2">Uncharacterized protein</fullName>
    </submittedName>
</protein>
<organism evidence="2 3">
    <name type="scientific">Tabrizicola piscis</name>
    <dbReference type="NCBI Taxonomy" id="2494374"/>
    <lineage>
        <taxon>Bacteria</taxon>
        <taxon>Pseudomonadati</taxon>
        <taxon>Pseudomonadota</taxon>
        <taxon>Alphaproteobacteria</taxon>
        <taxon>Rhodobacterales</taxon>
        <taxon>Paracoccaceae</taxon>
        <taxon>Tabrizicola</taxon>
    </lineage>
</organism>
<name>A0A3S8UBC8_9RHOB</name>
<sequence length="95" mass="10149">MALPPSLRLLKWLVIVLTITLICGLITVVALIVTRMPQAFATQAPIVPENLVLPQGTKAAAVTFGKGWVAVVTEDDRILVFGTDGTLRQDISIAP</sequence>
<keyword evidence="1" id="KW-1133">Transmembrane helix</keyword>
<evidence type="ECO:0000313" key="3">
    <source>
        <dbReference type="Proteomes" id="UP000282002"/>
    </source>
</evidence>
<reference evidence="2 3" key="1">
    <citation type="submission" date="2018-12" db="EMBL/GenBank/DDBJ databases">
        <title>Complete genome sequencing of Tabrizicola sp. K13M18.</title>
        <authorList>
            <person name="Bae J.-W."/>
        </authorList>
    </citation>
    <scope>NUCLEOTIDE SEQUENCE [LARGE SCALE GENOMIC DNA]</scope>
    <source>
        <strain evidence="2 3">K13M18</strain>
    </source>
</reference>
<keyword evidence="1" id="KW-0472">Membrane</keyword>
<proteinExistence type="predicted"/>
<keyword evidence="3" id="KW-1185">Reference proteome</keyword>
<dbReference type="OrthoDB" id="7872651at2"/>
<dbReference type="Proteomes" id="UP000282002">
    <property type="component" value="Chromosome"/>
</dbReference>
<dbReference type="InterPro" id="IPR045519">
    <property type="entry name" value="DUF6476"/>
</dbReference>
<dbReference type="Pfam" id="PF20082">
    <property type="entry name" value="DUF6476"/>
    <property type="match status" value="1"/>
</dbReference>
<keyword evidence="1" id="KW-0812">Transmembrane</keyword>
<gene>
    <name evidence="2" type="ORF">EI545_03980</name>
</gene>
<evidence type="ECO:0000313" key="2">
    <source>
        <dbReference type="EMBL" id="AZL61022.1"/>
    </source>
</evidence>
<accession>A0A3S8UBC8</accession>